<name>A0A8B7P042_HYAAZ</name>
<dbReference type="OrthoDB" id="6510909at2759"/>
<gene>
    <name evidence="3" type="primary">LOC108675911</name>
</gene>
<dbReference type="GeneID" id="108675911"/>
<reference evidence="3" key="1">
    <citation type="submission" date="2025-08" db="UniProtKB">
        <authorList>
            <consortium name="RefSeq"/>
        </authorList>
    </citation>
    <scope>IDENTIFICATION</scope>
    <source>
        <tissue evidence="3">Whole organism</tissue>
    </source>
</reference>
<proteinExistence type="predicted"/>
<evidence type="ECO:0000313" key="3">
    <source>
        <dbReference type="RefSeq" id="XP_018019454.1"/>
    </source>
</evidence>
<keyword evidence="2" id="KW-1185">Reference proteome</keyword>
<accession>A0A8B7P042</accession>
<dbReference type="KEGG" id="hazt:108675911"/>
<dbReference type="OMA" id="WPEPFVI"/>
<dbReference type="PANTHER" id="PTHR31025:SF25">
    <property type="entry name" value="ZINC FINGER (C2H2)-60"/>
    <property type="match status" value="1"/>
</dbReference>
<sequence>MLRSHVVLLRNSTSWSDQELQSEDSAVSLVPLTPFSTITTNASASGTLDQSADCTDVPSKSSLSSNLLKWPRKFEVSEDIFPESLRKSLGAAEPLSKKQKGRVLECLYNEMKKYTYYPTSAKYNDVACSLLEKYPYLYQPLQFDDARVMWRTMLSMKARNSRQRRDRHVPCVVALRSKKKFNPPDDETTTVSENDVPTSTPATKAANLMPVKFTEEDVISAQRHRSSMFDELKKASPNQEVLEKAMSLTFSDRRRMIITEKATVAQIAEMYPVLFNANQICAEFYRLTNINVSRTVHEKMLEYWWPIHLLEEIPIPEESEFDPDEYYERVISTSLLQIPSMMNEEVDFSMASKGLDQNSFTLHFSDASLPYSDGVVVSQGNEICRVSGVREGFVVWIASYYIFNMSYPKFCKKTLSFIQRELLGLNEKIKLPLFILKTIAKLNALKNTKLTRSSLE</sequence>
<dbReference type="AlphaFoldDB" id="A0A8B7P042"/>
<protein>
    <submittedName>
        <fullName evidence="3">Sterile alpha motif domain-containing protein 3-like</fullName>
    </submittedName>
</protein>
<organism evidence="2 3">
    <name type="scientific">Hyalella azteca</name>
    <name type="common">Amphipod</name>
    <dbReference type="NCBI Taxonomy" id="294128"/>
    <lineage>
        <taxon>Eukaryota</taxon>
        <taxon>Metazoa</taxon>
        <taxon>Ecdysozoa</taxon>
        <taxon>Arthropoda</taxon>
        <taxon>Crustacea</taxon>
        <taxon>Multicrustacea</taxon>
        <taxon>Malacostraca</taxon>
        <taxon>Eumalacostraca</taxon>
        <taxon>Peracarida</taxon>
        <taxon>Amphipoda</taxon>
        <taxon>Senticaudata</taxon>
        <taxon>Talitrida</taxon>
        <taxon>Talitroidea</taxon>
        <taxon>Hyalellidae</taxon>
        <taxon>Hyalella</taxon>
    </lineage>
</organism>
<feature type="compositionally biased region" description="Polar residues" evidence="1">
    <location>
        <begin position="189"/>
        <end position="201"/>
    </location>
</feature>
<dbReference type="RefSeq" id="XP_018019454.1">
    <property type="nucleotide sequence ID" value="XM_018163965.2"/>
</dbReference>
<evidence type="ECO:0000256" key="1">
    <source>
        <dbReference type="SAM" id="MobiDB-lite"/>
    </source>
</evidence>
<dbReference type="Proteomes" id="UP000694843">
    <property type="component" value="Unplaced"/>
</dbReference>
<dbReference type="PANTHER" id="PTHR31025">
    <property type="entry name" value="SI:CH211-196P9.1-RELATED"/>
    <property type="match status" value="1"/>
</dbReference>
<evidence type="ECO:0000313" key="2">
    <source>
        <dbReference type="Proteomes" id="UP000694843"/>
    </source>
</evidence>
<feature type="region of interest" description="Disordered" evidence="1">
    <location>
        <begin position="181"/>
        <end position="201"/>
    </location>
</feature>